<dbReference type="EMBL" id="CAJNOH010001202">
    <property type="protein sequence ID" value="CAF1189379.1"/>
    <property type="molecule type" value="Genomic_DNA"/>
</dbReference>
<dbReference type="Proteomes" id="UP000663854">
    <property type="component" value="Unassembled WGS sequence"/>
</dbReference>
<proteinExistence type="predicted"/>
<reference evidence="1" key="1">
    <citation type="submission" date="2021-02" db="EMBL/GenBank/DDBJ databases">
        <authorList>
            <person name="Nowell W R."/>
        </authorList>
    </citation>
    <scope>NUCLEOTIDE SEQUENCE</scope>
</reference>
<keyword evidence="4" id="KW-1185">Reference proteome</keyword>
<organism evidence="1 3">
    <name type="scientific">Rotaria sordida</name>
    <dbReference type="NCBI Taxonomy" id="392033"/>
    <lineage>
        <taxon>Eukaryota</taxon>
        <taxon>Metazoa</taxon>
        <taxon>Spiralia</taxon>
        <taxon>Gnathifera</taxon>
        <taxon>Rotifera</taxon>
        <taxon>Eurotatoria</taxon>
        <taxon>Bdelloidea</taxon>
        <taxon>Philodinida</taxon>
        <taxon>Philodinidae</taxon>
        <taxon>Rotaria</taxon>
    </lineage>
</organism>
<sequence length="135" mass="15689">PTTNLVSDQLALMMEHFKKMTNAIDQISLEKTMVQLPSSSQSDDLEQMFQNITCSNDLYMLKYLEIVSWIPSHVYLILNLKKQALKHLLSTIKLSFGIFEKSEQYQPWKLLSLGSLILNRFRSEQVPRLPELNDD</sequence>
<evidence type="ECO:0000313" key="2">
    <source>
        <dbReference type="EMBL" id="CAF1454551.1"/>
    </source>
</evidence>
<feature type="non-terminal residue" evidence="1">
    <location>
        <position position="1"/>
    </location>
</feature>
<accession>A0A814VSG2</accession>
<evidence type="ECO:0000313" key="1">
    <source>
        <dbReference type="EMBL" id="CAF1189379.1"/>
    </source>
</evidence>
<evidence type="ECO:0000313" key="3">
    <source>
        <dbReference type="Proteomes" id="UP000663854"/>
    </source>
</evidence>
<comment type="caution">
    <text evidence="1">The sequence shown here is derived from an EMBL/GenBank/DDBJ whole genome shotgun (WGS) entry which is preliminary data.</text>
</comment>
<dbReference type="AlphaFoldDB" id="A0A814VSG2"/>
<gene>
    <name evidence="2" type="ORF">JXQ802_LOCUS37801</name>
    <name evidence="1" type="ORF">PYM288_LOCUS24258</name>
</gene>
<name>A0A814VSG2_9BILA</name>
<evidence type="ECO:0000313" key="4">
    <source>
        <dbReference type="Proteomes" id="UP000663870"/>
    </source>
</evidence>
<dbReference type="Proteomes" id="UP000663870">
    <property type="component" value="Unassembled WGS sequence"/>
</dbReference>
<dbReference type="EMBL" id="CAJNOL010002047">
    <property type="protein sequence ID" value="CAF1454551.1"/>
    <property type="molecule type" value="Genomic_DNA"/>
</dbReference>
<protein>
    <submittedName>
        <fullName evidence="1">Uncharacterized protein</fullName>
    </submittedName>
</protein>